<dbReference type="Gene3D" id="3.40.50.620">
    <property type="entry name" value="HUPs"/>
    <property type="match status" value="2"/>
</dbReference>
<dbReference type="Proteomes" id="UP000724148">
    <property type="component" value="Unassembled WGS sequence"/>
</dbReference>
<dbReference type="Pfam" id="PF19302">
    <property type="entry name" value="DUF5915"/>
    <property type="match status" value="1"/>
</dbReference>
<dbReference type="InterPro" id="IPR009008">
    <property type="entry name" value="Val/Leu/Ile-tRNA-synth_edit"/>
</dbReference>
<feature type="binding site" evidence="10">
    <location>
        <position position="427"/>
    </location>
    <ligand>
        <name>substrate</name>
    </ligand>
</feature>
<dbReference type="InterPro" id="IPR013078">
    <property type="entry name" value="His_Pase_superF_clade-1"/>
</dbReference>
<dbReference type="PANTHER" id="PTHR42780:SF1">
    <property type="entry name" value="ISOLEUCINE--TRNA LIGASE, CYTOPLASMIC"/>
    <property type="match status" value="1"/>
</dbReference>
<dbReference type="EC" id="6.1.1.5" evidence="1"/>
<protein>
    <recommendedName>
        <fullName evidence="1">isoleucine--tRNA ligase</fullName>
        <ecNumber evidence="1">6.1.1.5</ecNumber>
    </recommendedName>
</protein>
<feature type="domain" description="Methionyl/Valyl/Leucyl/Isoleucyl-tRNA synthetase anticodon-binding" evidence="12">
    <location>
        <begin position="753"/>
        <end position="904"/>
    </location>
</feature>
<keyword evidence="3" id="KW-0547">Nucleotide-binding</keyword>
<dbReference type="AlphaFoldDB" id="A0A931WPL3"/>
<feature type="binding site" evidence="10">
    <location>
        <begin position="372"/>
        <end position="379"/>
    </location>
    <ligand>
        <name>substrate</name>
    </ligand>
</feature>
<organism evidence="13 14">
    <name type="scientific">Candidatus Sungiibacteriota bacterium</name>
    <dbReference type="NCBI Taxonomy" id="2750080"/>
    <lineage>
        <taxon>Bacteria</taxon>
        <taxon>Candidatus Sungiibacteriota</taxon>
    </lineage>
</organism>
<comment type="caution">
    <text evidence="13">The sequence shown here is derived from an EMBL/GenBank/DDBJ whole genome shotgun (WGS) entry which is preliminary data.</text>
</comment>
<evidence type="ECO:0000256" key="1">
    <source>
        <dbReference type="ARBA" id="ARBA00013165"/>
    </source>
</evidence>
<dbReference type="PROSITE" id="PS00175">
    <property type="entry name" value="PG_MUTASE"/>
    <property type="match status" value="1"/>
</dbReference>
<dbReference type="InterPro" id="IPR001345">
    <property type="entry name" value="PG/BPGM_mutase_AS"/>
</dbReference>
<dbReference type="Gene3D" id="3.40.50.1240">
    <property type="entry name" value="Phosphoglycerate mutase-like"/>
    <property type="match status" value="1"/>
</dbReference>
<evidence type="ECO:0000256" key="6">
    <source>
        <dbReference type="ARBA" id="ARBA00023146"/>
    </source>
</evidence>
<dbReference type="SUPFAM" id="SSF47323">
    <property type="entry name" value="Anticodon-binding domain of a subclass of class I aminoacyl-tRNA synthetases"/>
    <property type="match status" value="1"/>
</dbReference>
<dbReference type="Pfam" id="PF00300">
    <property type="entry name" value="His_Phos_1"/>
    <property type="match status" value="1"/>
</dbReference>
<evidence type="ECO:0000256" key="4">
    <source>
        <dbReference type="ARBA" id="ARBA00022840"/>
    </source>
</evidence>
<dbReference type="InterPro" id="IPR023586">
    <property type="entry name" value="Ile-tRNA-ligase_type2"/>
</dbReference>
<dbReference type="InterPro" id="IPR013155">
    <property type="entry name" value="M/V/L/I-tRNA-synth_anticd-bd"/>
</dbReference>
<evidence type="ECO:0000256" key="10">
    <source>
        <dbReference type="PIRSR" id="PIRSR613078-2"/>
    </source>
</evidence>
<dbReference type="EMBL" id="JACOZA010000081">
    <property type="protein sequence ID" value="MBI2097105.1"/>
    <property type="molecule type" value="Genomic_DNA"/>
</dbReference>
<evidence type="ECO:0000259" key="12">
    <source>
        <dbReference type="Pfam" id="PF08264"/>
    </source>
</evidence>
<dbReference type="PANTHER" id="PTHR42780">
    <property type="entry name" value="SOLEUCYL-TRNA SYNTHETASE"/>
    <property type="match status" value="1"/>
</dbReference>
<dbReference type="PRINTS" id="PR00984">
    <property type="entry name" value="TRNASYNTHILE"/>
</dbReference>
<name>A0A931WPL3_9BACT</name>
<evidence type="ECO:0000256" key="3">
    <source>
        <dbReference type="ARBA" id="ARBA00022741"/>
    </source>
</evidence>
<feature type="active site" description="Proton donor/acceptor" evidence="9">
    <location>
        <position position="452"/>
    </location>
</feature>
<dbReference type="InterPro" id="IPR002300">
    <property type="entry name" value="aa-tRNA-synth_Ia"/>
</dbReference>
<accession>A0A931WPL3</accession>
<dbReference type="Gene3D" id="1.10.730.10">
    <property type="entry name" value="Isoleucyl-tRNA Synthetase, Domain 1"/>
    <property type="match status" value="1"/>
</dbReference>
<comment type="catalytic activity">
    <reaction evidence="8">
        <text>tRNA(Ile) + L-isoleucine + ATP = L-isoleucyl-tRNA(Ile) + AMP + diphosphate</text>
        <dbReference type="Rhea" id="RHEA:11060"/>
        <dbReference type="Rhea" id="RHEA-COMP:9666"/>
        <dbReference type="Rhea" id="RHEA-COMP:9695"/>
        <dbReference type="ChEBI" id="CHEBI:30616"/>
        <dbReference type="ChEBI" id="CHEBI:33019"/>
        <dbReference type="ChEBI" id="CHEBI:58045"/>
        <dbReference type="ChEBI" id="CHEBI:78442"/>
        <dbReference type="ChEBI" id="CHEBI:78528"/>
        <dbReference type="ChEBI" id="CHEBI:456215"/>
        <dbReference type="EC" id="6.1.1.5"/>
    </reaction>
</comment>
<keyword evidence="4" id="KW-0067">ATP-binding</keyword>
<feature type="active site" description="Tele-phosphohistidine intermediate" evidence="9">
    <location>
        <position position="373"/>
    </location>
</feature>
<dbReference type="SMART" id="SM00855">
    <property type="entry name" value="PGAM"/>
    <property type="match status" value="1"/>
</dbReference>
<dbReference type="CDD" id="cd07067">
    <property type="entry name" value="HP_PGM_like"/>
    <property type="match status" value="1"/>
</dbReference>
<dbReference type="SUPFAM" id="SSF53254">
    <property type="entry name" value="Phosphoglycerate mutase-like"/>
    <property type="match status" value="1"/>
</dbReference>
<feature type="domain" description="Aminoacyl-tRNA synthetase class Ia" evidence="11">
    <location>
        <begin position="568"/>
        <end position="701"/>
    </location>
</feature>
<evidence type="ECO:0000256" key="2">
    <source>
        <dbReference type="ARBA" id="ARBA00022598"/>
    </source>
</evidence>
<comment type="function">
    <text evidence="7">Catalyzes the attachment of isoleucine to tRNA(Ile). As IleRS can inadvertently accommodate and process structurally similar amino acids such as valine, to avoid such errors it has two additional distinct tRNA(Ile)-dependent editing activities. One activity is designated as 'pretransfer' editing and involves the hydrolysis of activated Val-AMP. The other activity is designated 'posttransfer' editing and involves deacylation of mischarged Val-tRNA(Ile).</text>
</comment>
<reference evidence="13" key="1">
    <citation type="submission" date="2020-07" db="EMBL/GenBank/DDBJ databases">
        <title>Huge and variable diversity of episymbiotic CPR bacteria and DPANN archaea in groundwater ecosystems.</title>
        <authorList>
            <person name="He C.Y."/>
            <person name="Keren R."/>
            <person name="Whittaker M."/>
            <person name="Farag I.F."/>
            <person name="Doudna J."/>
            <person name="Cate J.H.D."/>
            <person name="Banfield J.F."/>
        </authorList>
    </citation>
    <scope>NUCLEOTIDE SEQUENCE</scope>
    <source>
        <strain evidence="13">NC_groundwater_193_Ag_S-0.1um_51_7</strain>
    </source>
</reference>
<evidence type="ECO:0000256" key="8">
    <source>
        <dbReference type="ARBA" id="ARBA00048359"/>
    </source>
</evidence>
<dbReference type="GO" id="GO:0002161">
    <property type="term" value="F:aminoacyl-tRNA deacylase activity"/>
    <property type="evidence" value="ECO:0007669"/>
    <property type="project" value="InterPro"/>
</dbReference>
<dbReference type="Pfam" id="PF00133">
    <property type="entry name" value="tRNA-synt_1"/>
    <property type="match status" value="2"/>
</dbReference>
<dbReference type="InterPro" id="IPR029033">
    <property type="entry name" value="His_PPase_superfam"/>
</dbReference>
<proteinExistence type="predicted"/>
<evidence type="ECO:0000259" key="11">
    <source>
        <dbReference type="Pfam" id="PF00133"/>
    </source>
</evidence>
<dbReference type="SUPFAM" id="SSF52374">
    <property type="entry name" value="Nucleotidylyl transferase"/>
    <property type="match status" value="1"/>
</dbReference>
<evidence type="ECO:0000313" key="13">
    <source>
        <dbReference type="EMBL" id="MBI2097105.1"/>
    </source>
</evidence>
<dbReference type="GO" id="GO:0006428">
    <property type="term" value="P:isoleucyl-tRNA aminoacylation"/>
    <property type="evidence" value="ECO:0007669"/>
    <property type="project" value="InterPro"/>
</dbReference>
<dbReference type="Pfam" id="PF08264">
    <property type="entry name" value="Anticodon_1"/>
    <property type="match status" value="1"/>
</dbReference>
<keyword evidence="6" id="KW-0030">Aminoacyl-tRNA synthetase</keyword>
<dbReference type="InterPro" id="IPR014729">
    <property type="entry name" value="Rossmann-like_a/b/a_fold"/>
</dbReference>
<dbReference type="InterPro" id="IPR009080">
    <property type="entry name" value="tRNAsynth_Ia_anticodon-bd"/>
</dbReference>
<dbReference type="GO" id="GO:0005524">
    <property type="term" value="F:ATP binding"/>
    <property type="evidence" value="ECO:0007669"/>
    <property type="project" value="UniProtKB-KW"/>
</dbReference>
<gene>
    <name evidence="13" type="ORF">HYT40_03095</name>
</gene>
<dbReference type="InterPro" id="IPR002301">
    <property type="entry name" value="Ile-tRNA-ligase"/>
</dbReference>
<feature type="domain" description="Aminoacyl-tRNA synthetase class Ia" evidence="11">
    <location>
        <begin position="2"/>
        <end position="364"/>
    </location>
</feature>
<dbReference type="GO" id="GO:0004822">
    <property type="term" value="F:isoleucine-tRNA ligase activity"/>
    <property type="evidence" value="ECO:0007669"/>
    <property type="project" value="UniProtKB-EC"/>
</dbReference>
<sequence length="1041" mass="118529">DRIAFWLDFKNAYITYERSYMETLWWIIAEWWKKNLVYQDFKVRSWCTRCGTGLSSHEVALGYKSVVDTSVYIRFRLNSQDPRWKNVSILSWTTTPWTLPGNVALAIGPEMQYVRVPDPEKKGNFLVVGQENLPLLMKQGVLPKDTRASTSFPGKELIGLSYHSLFDVPTLASAASYQVYGADFVKGNEGSGIVHTAVMYGDDDYRLGKAVGLPAIHTVTEAGKFIPTLGGGLGGKYVKSKETESLLLAHLQRTGAIIREEAYEHEYPFCWRCDTPILYYARSSWWVRVNAVRRDLLKNNETINWVPSHLKRGRFGEWLKEEKDWAFSRERYWGTTLPLWRCQACGNTIAIASVAELASRALTSGNRYILMRHGEAESNAKDFISSWPEKIVSNLTERGQEQVRAAAADLNLKKEKIDLIATSDLPRTAQTAEILSRELGVSDVLADPRLREIDAGEMNGKPAKLYRSLFKTPGEKLHMGAPGGESLLKVRERVAGFFLAQEREYRNKTILVVTHADVAWMFASVMRGLSDKEIASEWQHGRGKLFGFGERRLYEAKSFPLNERGEVDLHRPYVDEIKIRCSCGGVKTRVPEVADVWFDSGAMPFAQLHYPFEGKAEIDKKKFFPADFITEAVDQTRGWFYTLLAVSTLLGKGAPYKNVISLGHVLDRNGQKMSKSKGNVVSPWAMIEKYGVDAIRWYFYTVNAPGDPKKFDERDLASKLRGFMGTLWNSYLLLGTYSAGSISLSLRSRALIDRWVLSRLSEVIGRVTEALEAYDVTSAARVIESFVIDDFSNWYLRRSRRRFQRPEKKRERTEAAQTTAFVLLTLAELTAPFAPFIAESIYQGLKKHVPALKEESVHLRPWPKPQRSLYQEKLTKDMELIRRMAADALRQRAEAGVKVRQPLAKLTIVKQEGLKRAAELLRLAQEEVNVKAITFAPKGPKGVITMLDTIVTEALRREGMAREIVRNVQELRRDLDLMPRQRVTVQCLGSEKALSILKEWEKYIRRDVNAKRLCLGGQKKKFRIERSVEFGREKLWIGINL</sequence>
<evidence type="ECO:0000256" key="7">
    <source>
        <dbReference type="ARBA" id="ARBA00025217"/>
    </source>
</evidence>
<dbReference type="SUPFAM" id="SSF50677">
    <property type="entry name" value="ValRS/IleRS/LeuRS editing domain"/>
    <property type="match status" value="1"/>
</dbReference>
<evidence type="ECO:0000256" key="9">
    <source>
        <dbReference type="PIRSR" id="PIRSR613078-1"/>
    </source>
</evidence>
<dbReference type="Gene3D" id="3.90.740.10">
    <property type="entry name" value="Valyl/Leucyl/Isoleucyl-tRNA synthetase, editing domain"/>
    <property type="match status" value="1"/>
</dbReference>
<keyword evidence="2 13" id="KW-0436">Ligase</keyword>
<feature type="non-terminal residue" evidence="13">
    <location>
        <position position="1"/>
    </location>
</feature>
<evidence type="ECO:0000313" key="14">
    <source>
        <dbReference type="Proteomes" id="UP000724148"/>
    </source>
</evidence>
<keyword evidence="5" id="KW-0648">Protein biosynthesis</keyword>
<evidence type="ECO:0000256" key="5">
    <source>
        <dbReference type="ARBA" id="ARBA00022917"/>
    </source>
</evidence>